<evidence type="ECO:0000256" key="3">
    <source>
        <dbReference type="ARBA" id="ARBA00023002"/>
    </source>
</evidence>
<dbReference type="SUPFAM" id="SSF51735">
    <property type="entry name" value="NAD(P)-binding Rossmann-fold domains"/>
    <property type="match status" value="1"/>
</dbReference>
<dbReference type="STRING" id="436010.A0A166TCZ5"/>
<name>A0A166TCZ5_9AGAM</name>
<keyword evidence="3" id="KW-0560">Oxidoreductase</keyword>
<dbReference type="Proteomes" id="UP000076532">
    <property type="component" value="Unassembled WGS sequence"/>
</dbReference>
<dbReference type="PANTHER" id="PTHR43544">
    <property type="entry name" value="SHORT-CHAIN DEHYDROGENASE/REDUCTASE"/>
    <property type="match status" value="1"/>
</dbReference>
<evidence type="ECO:0000313" key="4">
    <source>
        <dbReference type="EMBL" id="KZP30482.1"/>
    </source>
</evidence>
<evidence type="ECO:0000256" key="2">
    <source>
        <dbReference type="ARBA" id="ARBA00022857"/>
    </source>
</evidence>
<sequence>MSLPMLTILITGFNKGIGFEIALHLSKLEHIHLFVSGRNPALVQQSASSLKAEEGCQAIIDNVVLDISDDLSIQAAVREVEAKLGGAALDVLVNNAGILYKNGAIHYKHNRNRRHSRRISALLKRSTES</sequence>
<dbReference type="OrthoDB" id="1933717at2759"/>
<dbReference type="PRINTS" id="PR00081">
    <property type="entry name" value="GDHRDH"/>
</dbReference>
<reference evidence="4 5" key="1">
    <citation type="journal article" date="2016" name="Mol. Biol. Evol.">
        <title>Comparative Genomics of Early-Diverging Mushroom-Forming Fungi Provides Insights into the Origins of Lignocellulose Decay Capabilities.</title>
        <authorList>
            <person name="Nagy L.G."/>
            <person name="Riley R."/>
            <person name="Tritt A."/>
            <person name="Adam C."/>
            <person name="Daum C."/>
            <person name="Floudas D."/>
            <person name="Sun H."/>
            <person name="Yadav J.S."/>
            <person name="Pangilinan J."/>
            <person name="Larsson K.H."/>
            <person name="Matsuura K."/>
            <person name="Barry K."/>
            <person name="Labutti K."/>
            <person name="Kuo R."/>
            <person name="Ohm R.A."/>
            <person name="Bhattacharya S.S."/>
            <person name="Shirouzu T."/>
            <person name="Yoshinaga Y."/>
            <person name="Martin F.M."/>
            <person name="Grigoriev I.V."/>
            <person name="Hibbett D.S."/>
        </authorList>
    </citation>
    <scope>NUCLEOTIDE SEQUENCE [LARGE SCALE GENOMIC DNA]</scope>
    <source>
        <strain evidence="4 5">CBS 109695</strain>
    </source>
</reference>
<dbReference type="InterPro" id="IPR036291">
    <property type="entry name" value="NAD(P)-bd_dom_sf"/>
</dbReference>
<dbReference type="AlphaFoldDB" id="A0A166TCZ5"/>
<accession>A0A166TCZ5</accession>
<dbReference type="Pfam" id="PF00106">
    <property type="entry name" value="adh_short"/>
    <property type="match status" value="1"/>
</dbReference>
<keyword evidence="5" id="KW-1185">Reference proteome</keyword>
<evidence type="ECO:0008006" key="6">
    <source>
        <dbReference type="Google" id="ProtNLM"/>
    </source>
</evidence>
<organism evidence="4 5">
    <name type="scientific">Athelia psychrophila</name>
    <dbReference type="NCBI Taxonomy" id="1759441"/>
    <lineage>
        <taxon>Eukaryota</taxon>
        <taxon>Fungi</taxon>
        <taxon>Dikarya</taxon>
        <taxon>Basidiomycota</taxon>
        <taxon>Agaricomycotina</taxon>
        <taxon>Agaricomycetes</taxon>
        <taxon>Agaricomycetidae</taxon>
        <taxon>Atheliales</taxon>
        <taxon>Atheliaceae</taxon>
        <taxon>Athelia</taxon>
    </lineage>
</organism>
<dbReference type="GO" id="GO:0016491">
    <property type="term" value="F:oxidoreductase activity"/>
    <property type="evidence" value="ECO:0007669"/>
    <property type="project" value="UniProtKB-KW"/>
</dbReference>
<dbReference type="Gene3D" id="3.40.50.720">
    <property type="entry name" value="NAD(P)-binding Rossmann-like Domain"/>
    <property type="match status" value="1"/>
</dbReference>
<dbReference type="PANTHER" id="PTHR43544:SF7">
    <property type="entry name" value="NADB-LER2"/>
    <property type="match status" value="1"/>
</dbReference>
<evidence type="ECO:0000313" key="5">
    <source>
        <dbReference type="Proteomes" id="UP000076532"/>
    </source>
</evidence>
<comment type="similarity">
    <text evidence="1">Belongs to the short-chain dehydrogenases/reductases (SDR) family.</text>
</comment>
<evidence type="ECO:0000256" key="1">
    <source>
        <dbReference type="ARBA" id="ARBA00006484"/>
    </source>
</evidence>
<dbReference type="InterPro" id="IPR051468">
    <property type="entry name" value="Fungal_SecMetab_SDRs"/>
</dbReference>
<dbReference type="EMBL" id="KV417493">
    <property type="protein sequence ID" value="KZP30482.1"/>
    <property type="molecule type" value="Genomic_DNA"/>
</dbReference>
<proteinExistence type="inferred from homology"/>
<dbReference type="InterPro" id="IPR002347">
    <property type="entry name" value="SDR_fam"/>
</dbReference>
<keyword evidence="2" id="KW-0521">NADP</keyword>
<gene>
    <name evidence="4" type="ORF">FIBSPDRAFT_1038152</name>
</gene>
<protein>
    <recommendedName>
        <fullName evidence="6">NAD(P)-binding protein</fullName>
    </recommendedName>
</protein>
<dbReference type="GO" id="GO:0005737">
    <property type="term" value="C:cytoplasm"/>
    <property type="evidence" value="ECO:0007669"/>
    <property type="project" value="TreeGrafter"/>
</dbReference>